<comment type="caution">
    <text evidence="2">The sequence shown here is derived from an EMBL/GenBank/DDBJ whole genome shotgun (WGS) entry which is preliminary data.</text>
</comment>
<evidence type="ECO:0000256" key="1">
    <source>
        <dbReference type="SAM" id="Phobius"/>
    </source>
</evidence>
<keyword evidence="1" id="KW-0812">Transmembrane</keyword>
<evidence type="ECO:0000313" key="2">
    <source>
        <dbReference type="EMBL" id="KAH8009921.1"/>
    </source>
</evidence>
<keyword evidence="1" id="KW-1133">Transmembrane helix</keyword>
<dbReference type="AlphaFoldDB" id="A0A9J6D769"/>
<keyword evidence="1" id="KW-0472">Membrane</keyword>
<sequence>MWKRVVPYRNDGVEFKCVGVYACIQVWHHDKVFGIVSYTRYNLKDTTNACLLVVDGVLTVRVLCPFVSTPFFVVRSRLIAHLQHIRNAVKVLFSLFLGLDSYGVLLFGSAVAVLSCRLPLYAPPCVIALFLSFPLFLLRLPVLRVHVNGCYFRICNIVSLRGVFTHGIRRYTDNSDFVLPGPALTGVLLTPRRSSGSFQKRSFIIAVDYTAFTFSDPASAHLSSPLSLLSSCGAT</sequence>
<dbReference type="Proteomes" id="UP000821866">
    <property type="component" value="Chromosome 9"/>
</dbReference>
<protein>
    <submittedName>
        <fullName evidence="2">Uncharacterized protein</fullName>
    </submittedName>
</protein>
<evidence type="ECO:0000313" key="3">
    <source>
        <dbReference type="Proteomes" id="UP000821866"/>
    </source>
</evidence>
<reference evidence="2" key="1">
    <citation type="journal article" date="2020" name="Cell">
        <title>Large-Scale Comparative Analyses of Tick Genomes Elucidate Their Genetic Diversity and Vector Capacities.</title>
        <authorList>
            <consortium name="Tick Genome and Microbiome Consortium (TIGMIC)"/>
            <person name="Jia N."/>
            <person name="Wang J."/>
            <person name="Shi W."/>
            <person name="Du L."/>
            <person name="Sun Y."/>
            <person name="Zhan W."/>
            <person name="Jiang J.F."/>
            <person name="Wang Q."/>
            <person name="Zhang B."/>
            <person name="Ji P."/>
            <person name="Bell-Sakyi L."/>
            <person name="Cui X.M."/>
            <person name="Yuan T.T."/>
            <person name="Jiang B.G."/>
            <person name="Yang W.F."/>
            <person name="Lam T.T."/>
            <person name="Chang Q.C."/>
            <person name="Ding S.J."/>
            <person name="Wang X.J."/>
            <person name="Zhu J.G."/>
            <person name="Ruan X.D."/>
            <person name="Zhao L."/>
            <person name="Wei J.T."/>
            <person name="Ye R.Z."/>
            <person name="Que T.C."/>
            <person name="Du C.H."/>
            <person name="Zhou Y.H."/>
            <person name="Cheng J.X."/>
            <person name="Dai P.F."/>
            <person name="Guo W.B."/>
            <person name="Han X.H."/>
            <person name="Huang E.J."/>
            <person name="Li L.F."/>
            <person name="Wei W."/>
            <person name="Gao Y.C."/>
            <person name="Liu J.Z."/>
            <person name="Shao H.Z."/>
            <person name="Wang X."/>
            <person name="Wang C.C."/>
            <person name="Yang T.C."/>
            <person name="Huo Q.B."/>
            <person name="Li W."/>
            <person name="Chen H.Y."/>
            <person name="Chen S.E."/>
            <person name="Zhou L.G."/>
            <person name="Ni X.B."/>
            <person name="Tian J.H."/>
            <person name="Sheng Y."/>
            <person name="Liu T."/>
            <person name="Pan Y.S."/>
            <person name="Xia L.Y."/>
            <person name="Li J."/>
            <person name="Zhao F."/>
            <person name="Cao W.C."/>
        </authorList>
    </citation>
    <scope>NUCLEOTIDE SEQUENCE</scope>
    <source>
        <strain evidence="2">Rmic-2018</strain>
    </source>
</reference>
<name>A0A9J6D769_RHIMP</name>
<reference evidence="2" key="2">
    <citation type="submission" date="2021-09" db="EMBL/GenBank/DDBJ databases">
        <authorList>
            <person name="Jia N."/>
            <person name="Wang J."/>
            <person name="Shi W."/>
            <person name="Du L."/>
            <person name="Sun Y."/>
            <person name="Zhan W."/>
            <person name="Jiang J."/>
            <person name="Wang Q."/>
            <person name="Zhang B."/>
            <person name="Ji P."/>
            <person name="Sakyi L.B."/>
            <person name="Cui X."/>
            <person name="Yuan T."/>
            <person name="Jiang B."/>
            <person name="Yang W."/>
            <person name="Lam T.T.-Y."/>
            <person name="Chang Q."/>
            <person name="Ding S."/>
            <person name="Wang X."/>
            <person name="Zhu J."/>
            <person name="Ruan X."/>
            <person name="Zhao L."/>
            <person name="Wei J."/>
            <person name="Que T."/>
            <person name="Du C."/>
            <person name="Cheng J."/>
            <person name="Dai P."/>
            <person name="Han X."/>
            <person name="Huang E."/>
            <person name="Gao Y."/>
            <person name="Liu J."/>
            <person name="Shao H."/>
            <person name="Ye R."/>
            <person name="Li L."/>
            <person name="Wei W."/>
            <person name="Wang X."/>
            <person name="Wang C."/>
            <person name="Huo Q."/>
            <person name="Li W."/>
            <person name="Guo W."/>
            <person name="Chen H."/>
            <person name="Chen S."/>
            <person name="Zhou L."/>
            <person name="Zhou L."/>
            <person name="Ni X."/>
            <person name="Tian J."/>
            <person name="Zhou Y."/>
            <person name="Sheng Y."/>
            <person name="Liu T."/>
            <person name="Pan Y."/>
            <person name="Xia L."/>
            <person name="Li J."/>
            <person name="Zhao F."/>
            <person name="Cao W."/>
        </authorList>
    </citation>
    <scope>NUCLEOTIDE SEQUENCE</scope>
    <source>
        <strain evidence="2">Rmic-2018</strain>
        <tissue evidence="2">Larvae</tissue>
    </source>
</reference>
<gene>
    <name evidence="2" type="ORF">HPB51_022481</name>
</gene>
<feature type="transmembrane region" description="Helical" evidence="1">
    <location>
        <begin position="91"/>
        <end position="114"/>
    </location>
</feature>
<feature type="transmembrane region" description="Helical" evidence="1">
    <location>
        <begin position="120"/>
        <end position="138"/>
    </location>
</feature>
<accession>A0A9J6D769</accession>
<keyword evidence="3" id="KW-1185">Reference proteome</keyword>
<proteinExistence type="predicted"/>
<dbReference type="EMBL" id="JABSTU010000011">
    <property type="protein sequence ID" value="KAH8009921.1"/>
    <property type="molecule type" value="Genomic_DNA"/>
</dbReference>
<organism evidence="2 3">
    <name type="scientific">Rhipicephalus microplus</name>
    <name type="common">Cattle tick</name>
    <name type="synonym">Boophilus microplus</name>
    <dbReference type="NCBI Taxonomy" id="6941"/>
    <lineage>
        <taxon>Eukaryota</taxon>
        <taxon>Metazoa</taxon>
        <taxon>Ecdysozoa</taxon>
        <taxon>Arthropoda</taxon>
        <taxon>Chelicerata</taxon>
        <taxon>Arachnida</taxon>
        <taxon>Acari</taxon>
        <taxon>Parasitiformes</taxon>
        <taxon>Ixodida</taxon>
        <taxon>Ixodoidea</taxon>
        <taxon>Ixodidae</taxon>
        <taxon>Rhipicephalinae</taxon>
        <taxon>Rhipicephalus</taxon>
        <taxon>Boophilus</taxon>
    </lineage>
</organism>